<reference evidence="1 2" key="1">
    <citation type="submission" date="2024-02" db="EMBL/GenBank/DDBJ databases">
        <title>A draft genome for the cacao thread blight pathogen Marasmius crinis-equi.</title>
        <authorList>
            <person name="Cohen S.P."/>
            <person name="Baruah I.K."/>
            <person name="Amoako-Attah I."/>
            <person name="Bukari Y."/>
            <person name="Meinhardt L.W."/>
            <person name="Bailey B.A."/>
        </authorList>
    </citation>
    <scope>NUCLEOTIDE SEQUENCE [LARGE SCALE GENOMIC DNA]</scope>
    <source>
        <strain evidence="1 2">GH-76</strain>
    </source>
</reference>
<dbReference type="Proteomes" id="UP001465976">
    <property type="component" value="Unassembled WGS sequence"/>
</dbReference>
<keyword evidence="2" id="KW-1185">Reference proteome</keyword>
<accession>A0ABR3EUA3</accession>
<evidence type="ECO:0000313" key="2">
    <source>
        <dbReference type="Proteomes" id="UP001465976"/>
    </source>
</evidence>
<comment type="caution">
    <text evidence="1">The sequence shown here is derived from an EMBL/GenBank/DDBJ whole genome shotgun (WGS) entry which is preliminary data.</text>
</comment>
<organism evidence="1 2">
    <name type="scientific">Marasmius crinis-equi</name>
    <dbReference type="NCBI Taxonomy" id="585013"/>
    <lineage>
        <taxon>Eukaryota</taxon>
        <taxon>Fungi</taxon>
        <taxon>Dikarya</taxon>
        <taxon>Basidiomycota</taxon>
        <taxon>Agaricomycotina</taxon>
        <taxon>Agaricomycetes</taxon>
        <taxon>Agaricomycetidae</taxon>
        <taxon>Agaricales</taxon>
        <taxon>Marasmiineae</taxon>
        <taxon>Marasmiaceae</taxon>
        <taxon>Marasmius</taxon>
    </lineage>
</organism>
<name>A0ABR3EUA3_9AGAR</name>
<proteinExistence type="predicted"/>
<dbReference type="EMBL" id="JBAHYK010001888">
    <property type="protein sequence ID" value="KAL0566475.1"/>
    <property type="molecule type" value="Genomic_DNA"/>
</dbReference>
<gene>
    <name evidence="1" type="ORF">V5O48_015539</name>
</gene>
<sequence length="74" mass="8369">MGDWVVDGDLEDNGYYMSGLVDPKHPDEIYIGVFKDGSRINTSCCPDVGWCPTHSLSPWNSALPKRRRAHYDVQ</sequence>
<evidence type="ECO:0000313" key="1">
    <source>
        <dbReference type="EMBL" id="KAL0566475.1"/>
    </source>
</evidence>
<protein>
    <submittedName>
        <fullName evidence="1">Uncharacterized protein</fullName>
    </submittedName>
</protein>